<feature type="binding site" evidence="5">
    <location>
        <position position="143"/>
    </location>
    <ligand>
        <name>Ca(2+)</name>
        <dbReference type="ChEBI" id="CHEBI:29108"/>
    </ligand>
</feature>
<evidence type="ECO:0000256" key="3">
    <source>
        <dbReference type="ARBA" id="ARBA00022723"/>
    </source>
</evidence>
<keyword evidence="4 5" id="KW-0106">Calcium</keyword>
<evidence type="ECO:0000256" key="4">
    <source>
        <dbReference type="ARBA" id="ARBA00022837"/>
    </source>
</evidence>
<evidence type="ECO:0000256" key="1">
    <source>
        <dbReference type="ARBA" id="ARBA00007963"/>
    </source>
</evidence>
<reference evidence="7" key="1">
    <citation type="submission" date="2023-06" db="EMBL/GenBank/DDBJ databases">
        <title>Genome sequence of Methanosarcinaceae archaeon Ag5.</title>
        <authorList>
            <person name="Protasov E."/>
            <person name="Platt K."/>
            <person name="Poehlein A."/>
            <person name="Daniel R."/>
            <person name="Brune A."/>
        </authorList>
    </citation>
    <scope>NUCLEOTIDE SEQUENCE</scope>
    <source>
        <strain evidence="7">Ag5</strain>
    </source>
</reference>
<dbReference type="AlphaFoldDB" id="A0AAE4SD71"/>
<dbReference type="Pfam" id="PF01951">
    <property type="entry name" value="Archease"/>
    <property type="match status" value="1"/>
</dbReference>
<gene>
    <name evidence="7" type="ORF">MsAg5_02920</name>
</gene>
<evidence type="ECO:0000256" key="5">
    <source>
        <dbReference type="HAMAP-Rule" id="MF_01222"/>
    </source>
</evidence>
<dbReference type="GO" id="GO:0006388">
    <property type="term" value="P:tRNA splicing, via endonucleolytic cleavage and ligation"/>
    <property type="evidence" value="ECO:0007669"/>
    <property type="project" value="UniProtKB-UniRule"/>
</dbReference>
<dbReference type="InterPro" id="IPR022952">
    <property type="entry name" value="Archease_arc"/>
</dbReference>
<dbReference type="PANTHER" id="PTHR12682">
    <property type="entry name" value="ARCHEASE"/>
    <property type="match status" value="1"/>
</dbReference>
<evidence type="ECO:0000313" key="7">
    <source>
        <dbReference type="EMBL" id="MDV0446454.1"/>
    </source>
</evidence>
<evidence type="ECO:0000256" key="2">
    <source>
        <dbReference type="ARBA" id="ARBA00022694"/>
    </source>
</evidence>
<dbReference type="PANTHER" id="PTHR12682:SF11">
    <property type="entry name" value="PROTEIN ARCHEASE"/>
    <property type="match status" value="1"/>
</dbReference>
<dbReference type="GO" id="GO:0005509">
    <property type="term" value="F:calcium ion binding"/>
    <property type="evidence" value="ECO:0007669"/>
    <property type="project" value="UniProtKB-UniRule"/>
</dbReference>
<protein>
    <recommendedName>
        <fullName evidence="5">Protein archease</fullName>
    </recommendedName>
</protein>
<comment type="function">
    <text evidence="5">Activates the tRNA-splicing ligase complex by facilitating the enzymatic turnover of catalytic subunit RtcB. Acts by promoting the guanylylation of RtcB, a key intermediate step in tRNA ligation. Can also alter the NTP specificity of RtcB such that ATP, dGTP or ITP is used efficiently.</text>
</comment>
<dbReference type="EMBL" id="JAWDKD010000007">
    <property type="protein sequence ID" value="MDV0446454.1"/>
    <property type="molecule type" value="Genomic_DNA"/>
</dbReference>
<dbReference type="RefSeq" id="WP_338098850.1">
    <property type="nucleotide sequence ID" value="NZ_JAWDKD010000007.1"/>
</dbReference>
<feature type="binding site" evidence="5">
    <location>
        <position position="14"/>
    </location>
    <ligand>
        <name>Ca(2+)</name>
        <dbReference type="ChEBI" id="CHEBI:29108"/>
    </ligand>
</feature>
<dbReference type="InterPro" id="IPR002804">
    <property type="entry name" value="Archease"/>
</dbReference>
<keyword evidence="2 5" id="KW-0819">tRNA processing</keyword>
<proteinExistence type="inferred from homology"/>
<name>A0AAE4SD71_9EURY</name>
<dbReference type="Proteomes" id="UP001271789">
    <property type="component" value="Unassembled WGS sequence"/>
</dbReference>
<dbReference type="InterPro" id="IPR036820">
    <property type="entry name" value="Archease_dom_sf"/>
</dbReference>
<keyword evidence="8" id="KW-1185">Reference proteome</keyword>
<feature type="domain" description="Archease" evidence="6">
    <location>
        <begin position="6"/>
        <end position="144"/>
    </location>
</feature>
<accession>A0AAE4SD71</accession>
<evidence type="ECO:0000313" key="8">
    <source>
        <dbReference type="Proteomes" id="UP001271789"/>
    </source>
</evidence>
<dbReference type="Gene3D" id="3.55.10.10">
    <property type="entry name" value="Archease domain"/>
    <property type="match status" value="1"/>
</dbReference>
<keyword evidence="3 5" id="KW-0479">Metal-binding</keyword>
<evidence type="ECO:0000259" key="6">
    <source>
        <dbReference type="Pfam" id="PF01951"/>
    </source>
</evidence>
<organism evidence="7 8">
    <name type="scientific">Methanolapillus africanus</name>
    <dbReference type="NCBI Taxonomy" id="3028297"/>
    <lineage>
        <taxon>Archaea</taxon>
        <taxon>Methanobacteriati</taxon>
        <taxon>Methanobacteriota</taxon>
        <taxon>Stenosarchaea group</taxon>
        <taxon>Methanomicrobia</taxon>
        <taxon>Methanosarcinales</taxon>
        <taxon>Methanosarcinaceae</taxon>
        <taxon>Methanolapillus</taxon>
    </lineage>
</organism>
<feature type="binding site" evidence="5">
    <location>
        <position position="144"/>
    </location>
    <ligand>
        <name>Ca(2+)</name>
        <dbReference type="ChEBI" id="CHEBI:29108"/>
    </ligand>
</feature>
<comment type="caution">
    <text evidence="7">The sequence shown here is derived from an EMBL/GenBank/DDBJ whole genome shotgun (WGS) entry which is preliminary data.</text>
</comment>
<dbReference type="InterPro" id="IPR023572">
    <property type="entry name" value="Archease_dom"/>
</dbReference>
<sequence length="144" mass="16245">MTNSPFIYLDHIADTRFIAYGDSLEHVFENSALAMFNVIADVSNISPEVEFDVEVYASELEDLLVHFLSELLFLFDAEETLFGNITVHEIQQTNGIYSVTATISGEPIDSSKQNFRTEVKAVTYNHIRVEKTDSGFETEVVLDL</sequence>
<comment type="similarity">
    <text evidence="1 5">Belongs to the archease family.</text>
</comment>
<dbReference type="SUPFAM" id="SSF69819">
    <property type="entry name" value="MTH1598-like"/>
    <property type="match status" value="1"/>
</dbReference>
<dbReference type="HAMAP" id="MF_01222">
    <property type="entry name" value="Archease_arch"/>
    <property type="match status" value="1"/>
</dbReference>